<dbReference type="InterPro" id="IPR036162">
    <property type="entry name" value="Resolvase-like_N_sf"/>
</dbReference>
<dbReference type="CDD" id="cd00338">
    <property type="entry name" value="Ser_Recombinase"/>
    <property type="match status" value="1"/>
</dbReference>
<protein>
    <submittedName>
        <fullName evidence="3">Site-specific recombinase, DNA invertase Pin</fullName>
    </submittedName>
</protein>
<dbReference type="PATRIC" id="fig|1224163.3.peg.551"/>
<dbReference type="Pfam" id="PF00239">
    <property type="entry name" value="Resolvase"/>
    <property type="match status" value="1"/>
</dbReference>
<dbReference type="SMART" id="SM00857">
    <property type="entry name" value="Resolvase"/>
    <property type="match status" value="1"/>
</dbReference>
<dbReference type="STRING" id="1224163.B841_02745"/>
<dbReference type="PROSITE" id="PS51736">
    <property type="entry name" value="RECOMBINASES_3"/>
    <property type="match status" value="1"/>
</dbReference>
<dbReference type="PANTHER" id="PTHR30461:SF23">
    <property type="entry name" value="DNA RECOMBINASE-RELATED"/>
    <property type="match status" value="1"/>
</dbReference>
<gene>
    <name evidence="3" type="ORF">B841_02745</name>
</gene>
<feature type="domain" description="Resolvase/invertase-type recombinase catalytic" evidence="1">
    <location>
        <begin position="8"/>
        <end position="155"/>
    </location>
</feature>
<dbReference type="InterPro" id="IPR038109">
    <property type="entry name" value="DNA_bind_recomb_sf"/>
</dbReference>
<accession>S5SSN4</accession>
<name>S5SSN4_9CORY</name>
<reference evidence="3 4" key="1">
    <citation type="submission" date="2012-11" db="EMBL/GenBank/DDBJ databases">
        <title>The complete genome sequence of Corynebacterium maris Coryn-1 (=DSM 45190).</title>
        <authorList>
            <person name="Schaffert L."/>
            <person name="Albersmeier A."/>
            <person name="Kalinowski J."/>
            <person name="Ruckert C."/>
        </authorList>
    </citation>
    <scope>NUCLEOTIDE SEQUENCE [LARGE SCALE GENOMIC DNA]</scope>
    <source>
        <strain evidence="4">Coryn-1</strain>
    </source>
</reference>
<dbReference type="InterPro" id="IPR050639">
    <property type="entry name" value="SSR_resolvase"/>
</dbReference>
<dbReference type="InterPro" id="IPR011109">
    <property type="entry name" value="DNA_bind_recombinase_dom"/>
</dbReference>
<dbReference type="KEGG" id="cmd:B841_02745"/>
<dbReference type="Proteomes" id="UP000015388">
    <property type="component" value="Chromosome"/>
</dbReference>
<dbReference type="GO" id="GO:0003677">
    <property type="term" value="F:DNA binding"/>
    <property type="evidence" value="ECO:0007669"/>
    <property type="project" value="InterPro"/>
</dbReference>
<dbReference type="HOGENOM" id="CLU_010686_18_18_11"/>
<dbReference type="OrthoDB" id="4500247at2"/>
<evidence type="ECO:0000313" key="4">
    <source>
        <dbReference type="Proteomes" id="UP000015388"/>
    </source>
</evidence>
<dbReference type="GO" id="GO:0000150">
    <property type="term" value="F:DNA strand exchange activity"/>
    <property type="evidence" value="ECO:0007669"/>
    <property type="project" value="InterPro"/>
</dbReference>
<evidence type="ECO:0000259" key="2">
    <source>
        <dbReference type="PROSITE" id="PS51737"/>
    </source>
</evidence>
<dbReference type="Gene3D" id="3.90.1750.20">
    <property type="entry name" value="Putative Large Serine Recombinase, Chain B, Domain 2"/>
    <property type="match status" value="1"/>
</dbReference>
<organism evidence="3 4">
    <name type="scientific">Corynebacterium maris DSM 45190</name>
    <dbReference type="NCBI Taxonomy" id="1224163"/>
    <lineage>
        <taxon>Bacteria</taxon>
        <taxon>Bacillati</taxon>
        <taxon>Actinomycetota</taxon>
        <taxon>Actinomycetes</taxon>
        <taxon>Mycobacteriales</taxon>
        <taxon>Corynebacteriaceae</taxon>
        <taxon>Corynebacterium</taxon>
    </lineage>
</organism>
<sequence>MTTDHGGRAAIYARISEDRQHGAGVARQISECRELAAARGLDVVAVHQDNNISAYTGKDRPGFSALMVDMAMGRIDVVLAWAVDRLARNTEDNERLLVAATKSKVRIITVQGGEADLETAGGKFIARFTALISSYESDIKAARISAAARQRATAGRPPGGIRKFGYSKDHRELDPVEAPALREAVEAVLSGSSVRSQAAMLNERGLLTPSRIRKSDGAEGGRNLWQTTTLRNTLLSPAIAGLVSYKGELFPDVKAQWPAIITPSQHHAMVALLNNPARRTNGRKGRGAKHLGSGLFKCGGQGCVDGTMVAATQRRKHGRAGVYICKYSHSSHGPAGASHTGRAMELTDRTVREVIVARLEKGDIQQALARSKGKDTAALMAERDTVRQAMADLAEAVGAGTMTVAQMTAANAGLMARLGELNERLEAADTSGVLAQLDGVTSPRDYWDDADLERRRAVMDALVEVVILPVGRGRAAGPESIQFNWKV</sequence>
<evidence type="ECO:0000259" key="1">
    <source>
        <dbReference type="PROSITE" id="PS51736"/>
    </source>
</evidence>
<dbReference type="eggNOG" id="COG1961">
    <property type="taxonomic scope" value="Bacteria"/>
</dbReference>
<dbReference type="SUPFAM" id="SSF53041">
    <property type="entry name" value="Resolvase-like"/>
    <property type="match status" value="1"/>
</dbReference>
<dbReference type="AlphaFoldDB" id="S5SSN4"/>
<evidence type="ECO:0000313" key="3">
    <source>
        <dbReference type="EMBL" id="AGS34032.1"/>
    </source>
</evidence>
<dbReference type="PROSITE" id="PS51737">
    <property type="entry name" value="RECOMBINASE_DNA_BIND"/>
    <property type="match status" value="1"/>
</dbReference>
<proteinExistence type="predicted"/>
<dbReference type="RefSeq" id="WP_020933965.1">
    <property type="nucleotide sequence ID" value="NC_021915.1"/>
</dbReference>
<dbReference type="PANTHER" id="PTHR30461">
    <property type="entry name" value="DNA-INVERTASE FROM LAMBDOID PROPHAGE"/>
    <property type="match status" value="1"/>
</dbReference>
<dbReference type="Gene3D" id="3.40.50.1390">
    <property type="entry name" value="Resolvase, N-terminal catalytic domain"/>
    <property type="match status" value="1"/>
</dbReference>
<dbReference type="InterPro" id="IPR006119">
    <property type="entry name" value="Resolv_N"/>
</dbReference>
<dbReference type="EMBL" id="CP003924">
    <property type="protein sequence ID" value="AGS34032.1"/>
    <property type="molecule type" value="Genomic_DNA"/>
</dbReference>
<dbReference type="Pfam" id="PF07508">
    <property type="entry name" value="Recombinase"/>
    <property type="match status" value="1"/>
</dbReference>
<keyword evidence="4" id="KW-1185">Reference proteome</keyword>
<feature type="domain" description="Recombinase" evidence="2">
    <location>
        <begin position="163"/>
        <end position="279"/>
    </location>
</feature>